<evidence type="ECO:0000313" key="1">
    <source>
        <dbReference type="EMBL" id="KGG00339.1"/>
    </source>
</evidence>
<dbReference type="AlphaFoldDB" id="A0A0A2AIS6"/>
<name>A0A0A2AIS6_PROMR</name>
<accession>A0A0A2AIS6</accession>
<dbReference type="eggNOG" id="COG1216">
    <property type="taxonomic scope" value="Bacteria"/>
</dbReference>
<reference evidence="2" key="1">
    <citation type="journal article" date="2014" name="Sci. Data">
        <title>Genomes of diverse isolates of the marine cyanobacterium Prochlorococcus.</title>
        <authorList>
            <person name="Biller S."/>
            <person name="Berube P."/>
            <person name="Thompson J."/>
            <person name="Kelly L."/>
            <person name="Roggensack S."/>
            <person name="Awad L."/>
            <person name="Roache-Johnson K."/>
            <person name="Ding H."/>
            <person name="Giovannoni S.J."/>
            <person name="Moore L.R."/>
            <person name="Chisholm S.W."/>
        </authorList>
    </citation>
    <scope>NUCLEOTIDE SEQUENCE [LARGE SCALE GENOMIC DNA]</scope>
    <source>
        <strain evidence="2">MIT 9314</strain>
    </source>
</reference>
<comment type="caution">
    <text evidence="1">The sequence shown here is derived from an EMBL/GenBank/DDBJ whole genome shotgun (WGS) entry which is preliminary data.</text>
</comment>
<evidence type="ECO:0000313" key="2">
    <source>
        <dbReference type="Proteomes" id="UP000030533"/>
    </source>
</evidence>
<dbReference type="SUPFAM" id="SSF53448">
    <property type="entry name" value="Nucleotide-diphospho-sugar transferases"/>
    <property type="match status" value="1"/>
</dbReference>
<organism evidence="1 2">
    <name type="scientific">Prochlorococcus marinus str. MIT 9314</name>
    <dbReference type="NCBI Taxonomy" id="167548"/>
    <lineage>
        <taxon>Bacteria</taxon>
        <taxon>Bacillati</taxon>
        <taxon>Cyanobacteriota</taxon>
        <taxon>Cyanophyceae</taxon>
        <taxon>Synechococcales</taxon>
        <taxon>Prochlorococcaceae</taxon>
        <taxon>Prochlorococcus</taxon>
    </lineage>
</organism>
<dbReference type="Gene3D" id="3.90.550.10">
    <property type="entry name" value="Spore Coat Polysaccharide Biosynthesis Protein SpsA, Chain A"/>
    <property type="match status" value="1"/>
</dbReference>
<gene>
    <name evidence="1" type="ORF">EU98_1871</name>
</gene>
<dbReference type="EMBL" id="JNAO01000013">
    <property type="protein sequence ID" value="KGG00339.1"/>
    <property type="molecule type" value="Genomic_DNA"/>
</dbReference>
<dbReference type="STRING" id="167548.EU98_1871"/>
<sequence>MINLYNAENIGGFIQGNINNAIQNCSGKWIKILFSDDFFFDQYSLTNLNLQLNSNDKMWAVMNSLHFNHDSKKIYKPLIPYFQKNILEVNTIGSPSAIVLRNSKKILFDKKSWMRLDVDYYLSLFKKLGKPLYINDVFIVNEIHKNQFSALLLNKDKYIKNKLKNEFEYLFNKHKYKKKNVMSLFFLRVFIKLDRLLLSLLYKILYKNFNKIIKIIFKFKYQKYFK</sequence>
<dbReference type="Proteomes" id="UP000030533">
    <property type="component" value="Unassembled WGS sequence"/>
</dbReference>
<protein>
    <submittedName>
        <fullName evidence="1">Glycosyl transferase</fullName>
    </submittedName>
</protein>
<dbReference type="GO" id="GO:0016740">
    <property type="term" value="F:transferase activity"/>
    <property type="evidence" value="ECO:0007669"/>
    <property type="project" value="UniProtKB-KW"/>
</dbReference>
<keyword evidence="1" id="KW-0808">Transferase</keyword>
<proteinExistence type="predicted"/>
<dbReference type="InterPro" id="IPR029044">
    <property type="entry name" value="Nucleotide-diphossugar_trans"/>
</dbReference>